<keyword evidence="5" id="KW-0347">Helicase</keyword>
<dbReference type="InterPro" id="IPR001650">
    <property type="entry name" value="Helicase_C-like"/>
</dbReference>
<comment type="similarity">
    <text evidence="9">In the N-terminal section; belongs to the UvrB family.</text>
</comment>
<dbReference type="SMART" id="SM00490">
    <property type="entry name" value="HELICc"/>
    <property type="match status" value="1"/>
</dbReference>
<dbReference type="Pfam" id="PF00271">
    <property type="entry name" value="Helicase_C"/>
    <property type="match status" value="1"/>
</dbReference>
<keyword evidence="3 9" id="KW-0227">DNA damage</keyword>
<evidence type="ECO:0000256" key="3">
    <source>
        <dbReference type="ARBA" id="ARBA00022763"/>
    </source>
</evidence>
<evidence type="ECO:0000256" key="5">
    <source>
        <dbReference type="ARBA" id="ARBA00022806"/>
    </source>
</evidence>
<proteinExistence type="inferred from homology"/>
<dbReference type="PANTHER" id="PTHR47964">
    <property type="entry name" value="ATP-DEPENDENT DNA HELICASE HOMOLOG RECG, CHLOROPLASTIC"/>
    <property type="match status" value="1"/>
</dbReference>
<dbReference type="InterPro" id="IPR004576">
    <property type="entry name" value="Mfd"/>
</dbReference>
<evidence type="ECO:0000256" key="2">
    <source>
        <dbReference type="ARBA" id="ARBA00022741"/>
    </source>
</evidence>
<dbReference type="InterPro" id="IPR027417">
    <property type="entry name" value="P-loop_NTPase"/>
</dbReference>
<accession>A0ABQ2H9X7</accession>
<feature type="domain" description="Helicase ATP-binding" evidence="10">
    <location>
        <begin position="561"/>
        <end position="722"/>
    </location>
</feature>
<organism evidence="12 13">
    <name type="scientific">Porphyromonas pasteri</name>
    <dbReference type="NCBI Taxonomy" id="1583331"/>
    <lineage>
        <taxon>Bacteria</taxon>
        <taxon>Pseudomonadati</taxon>
        <taxon>Bacteroidota</taxon>
        <taxon>Bacteroidia</taxon>
        <taxon>Bacteroidales</taxon>
        <taxon>Porphyromonadaceae</taxon>
        <taxon>Porphyromonas</taxon>
    </lineage>
</organism>
<dbReference type="PROSITE" id="PS51192">
    <property type="entry name" value="HELICASE_ATP_BIND_1"/>
    <property type="match status" value="1"/>
</dbReference>
<protein>
    <recommendedName>
        <fullName evidence="9">Transcription-repair-coupling factor</fullName>
        <shortName evidence="9">TRCF</shortName>
        <ecNumber evidence="9">3.6.4.-</ecNumber>
    </recommendedName>
</protein>
<evidence type="ECO:0000256" key="9">
    <source>
        <dbReference type="HAMAP-Rule" id="MF_00969"/>
    </source>
</evidence>
<name>A0ABQ2H9X7_9PORP</name>
<dbReference type="Gene3D" id="2.40.10.170">
    <property type="match status" value="1"/>
</dbReference>
<evidence type="ECO:0000256" key="7">
    <source>
        <dbReference type="ARBA" id="ARBA00023125"/>
    </source>
</evidence>
<evidence type="ECO:0000313" key="12">
    <source>
        <dbReference type="EMBL" id="GGM55583.1"/>
    </source>
</evidence>
<keyword evidence="8 9" id="KW-0234">DNA repair</keyword>
<dbReference type="SUPFAM" id="SSF143517">
    <property type="entry name" value="TRCF domain-like"/>
    <property type="match status" value="1"/>
</dbReference>
<dbReference type="InterPro" id="IPR011545">
    <property type="entry name" value="DEAD/DEAH_box_helicase_dom"/>
</dbReference>
<comment type="function">
    <text evidence="9">Couples transcription and DNA repair by recognizing RNA polymerase (RNAP) stalled at DNA lesions. Mediates ATP-dependent release of RNAP and its truncated transcript from the DNA, and recruitment of nucleotide excision repair machinery to the damaged site.</text>
</comment>
<dbReference type="Gene3D" id="3.40.50.300">
    <property type="entry name" value="P-loop containing nucleotide triphosphate hydrolases"/>
    <property type="match status" value="2"/>
</dbReference>
<dbReference type="RefSeq" id="WP_188808241.1">
    <property type="nucleotide sequence ID" value="NZ_BMPU01000004.1"/>
</dbReference>
<dbReference type="SMART" id="SM00982">
    <property type="entry name" value="TRCF"/>
    <property type="match status" value="1"/>
</dbReference>
<dbReference type="PANTHER" id="PTHR47964:SF1">
    <property type="entry name" value="ATP-DEPENDENT DNA HELICASE HOMOLOG RECG, CHLOROPLASTIC"/>
    <property type="match status" value="1"/>
</dbReference>
<comment type="caution">
    <text evidence="12">The sequence shown here is derived from an EMBL/GenBank/DDBJ whole genome shotgun (WGS) entry which is preliminary data.</text>
</comment>
<dbReference type="InterPro" id="IPR041471">
    <property type="entry name" value="UvrB_inter"/>
</dbReference>
<evidence type="ECO:0000256" key="1">
    <source>
        <dbReference type="ARBA" id="ARBA00022490"/>
    </source>
</evidence>
<dbReference type="SMART" id="SM00487">
    <property type="entry name" value="DEXDc"/>
    <property type="match status" value="1"/>
</dbReference>
<comment type="subcellular location">
    <subcellularLocation>
        <location evidence="9">Cytoplasm</location>
    </subcellularLocation>
</comment>
<evidence type="ECO:0000256" key="8">
    <source>
        <dbReference type="ARBA" id="ARBA00023204"/>
    </source>
</evidence>
<feature type="domain" description="Helicase C-terminal" evidence="11">
    <location>
        <begin position="731"/>
        <end position="897"/>
    </location>
</feature>
<keyword evidence="2 9" id="KW-0547">Nucleotide-binding</keyword>
<keyword evidence="4 9" id="KW-0378">Hydrolase</keyword>
<dbReference type="EMBL" id="BMPU01000004">
    <property type="protein sequence ID" value="GGM55583.1"/>
    <property type="molecule type" value="Genomic_DNA"/>
</dbReference>
<reference evidence="13" key="1">
    <citation type="journal article" date="2019" name="Int. J. Syst. Evol. Microbiol.">
        <title>The Global Catalogue of Microorganisms (GCM) 10K type strain sequencing project: providing services to taxonomists for standard genome sequencing and annotation.</title>
        <authorList>
            <consortium name="The Broad Institute Genomics Platform"/>
            <consortium name="The Broad Institute Genome Sequencing Center for Infectious Disease"/>
            <person name="Wu L."/>
            <person name="Ma J."/>
        </authorList>
    </citation>
    <scope>NUCLEOTIDE SEQUENCE [LARGE SCALE GENOMIC DNA]</scope>
    <source>
        <strain evidence="13">JCM 30531</strain>
    </source>
</reference>
<dbReference type="InterPro" id="IPR005118">
    <property type="entry name" value="TRCF_C"/>
</dbReference>
<sequence>MTGLSEQGVSLSQPLPPHTRRSLSGLMGSARAFVAPRIRQAAPLVALLRDEEEAGYFYSDLAQLLGEDGVLFFPSAYRRAIRYGHRDESSALLRSMVLSALISAAAPGGTPLPILVSYPEALMEGIPQESSTKEEPLIIHRGDIIERDHLRDQLLAWGFERVDYVYEPGQFALRGSIVDIYSFASELPYRLDFFDDEVESVRCFEVDRQLSVRQLTEITLSPDLSQGSGDLTSLISLLPAGTQLLLSGGGSLSTRLEMTWSEAPLLQDGEGFEDLEALRRMLIEPSQLFSEIQALSGYELTDEATPNGLHFHTTRQPLFHKDYDGLAAQIRSWRTDGYTIYICAASREGHERARDILTPRLSEAELPTEVTLGLHEGFVDEDHRWVLLTEHELFDRYHKYTLRSDKASSGKVTLSLKEIQSFSRGDLIVHADHGIGRFDGLVSMPQGDHMQEFVKLVYRNNDTIYVNLHSLHKLSHYRSGEGGKEVTLSAVGSGAWQRIKERTKKRIKDIARDLIRLYAKRRETEGFAFSPDTYLQHELEASFAFEDTPDQAAAVTAVKADMERPYPMDRLLCGDVGFGKTEVAVRAAFKAATDGKQVAVLVPTTVLAYQHYRTFSKRLKDFPVRVDYISRARTPKELRAILADLREGKIDIIIGTHRLTSKDVVFHDLGLLIIDEEQKFGVATKEKLRQLQVNVDTLTMSATPIPRTLQFSLMGARDLSNLNTPPANRRPVETLLTQTTPQIIREAVGFEMSRNGQVYFVNSRISNIENLAALIQREVPDARIAVAHGQLAPKEMEQILIDFGNHEYDVLVATKIIENGIDVPNANTIMIHDAHHYGLSELHQLRGRVGRSDRKAFCYLLTPPLEGLSEDSKRRLRAIESFSDLGSGIRIALQDLDQRGAGNVLGAEQSGFITDMGYETYQKVFSEAIRELKADEFAHVYADDDKQSDGSELADRFVVETQVESDLELALPDEYVPSDSERILLYRELDSLSEDKELEDFASRLRDRFGALPPETEELILIPRLRRLGHHLGIEKVVLKGGSMSLHLIADTSSPYYASETFGRLLEYVARNSRQCEFVQRSGRHIIRVHHIPSVAAAITVMQHILQRRIEGTRA</sequence>
<evidence type="ECO:0000256" key="6">
    <source>
        <dbReference type="ARBA" id="ARBA00022840"/>
    </source>
</evidence>
<dbReference type="Gene3D" id="3.40.50.11180">
    <property type="match status" value="1"/>
</dbReference>
<dbReference type="EC" id="3.6.4.-" evidence="9"/>
<dbReference type="HAMAP" id="MF_00969">
    <property type="entry name" value="TRCF"/>
    <property type="match status" value="1"/>
</dbReference>
<dbReference type="Pfam" id="PF17757">
    <property type="entry name" value="UvrB_inter"/>
    <property type="match status" value="1"/>
</dbReference>
<dbReference type="InterPro" id="IPR014001">
    <property type="entry name" value="Helicase_ATP-bd"/>
</dbReference>
<dbReference type="SUPFAM" id="SSF52540">
    <property type="entry name" value="P-loop containing nucleoside triphosphate hydrolases"/>
    <property type="match status" value="4"/>
</dbReference>
<dbReference type="Proteomes" id="UP000653477">
    <property type="component" value="Unassembled WGS sequence"/>
</dbReference>
<keyword evidence="13" id="KW-1185">Reference proteome</keyword>
<dbReference type="NCBIfam" id="TIGR00580">
    <property type="entry name" value="mfd"/>
    <property type="match status" value="1"/>
</dbReference>
<dbReference type="SMART" id="SM01058">
    <property type="entry name" value="CarD_TRCF"/>
    <property type="match status" value="1"/>
</dbReference>
<dbReference type="InterPro" id="IPR047112">
    <property type="entry name" value="RecG/Mfd"/>
</dbReference>
<dbReference type="PROSITE" id="PS51194">
    <property type="entry name" value="HELICASE_CTER"/>
    <property type="match status" value="1"/>
</dbReference>
<dbReference type="Gene3D" id="3.90.1150.50">
    <property type="entry name" value="Transcription-repair-coupling factor, D7 domain"/>
    <property type="match status" value="1"/>
</dbReference>
<dbReference type="Pfam" id="PF03461">
    <property type="entry name" value="TRCF"/>
    <property type="match status" value="1"/>
</dbReference>
<keyword evidence="6 9" id="KW-0067">ATP-binding</keyword>
<dbReference type="InterPro" id="IPR037235">
    <property type="entry name" value="TRCF-like_C_D7"/>
</dbReference>
<dbReference type="Pfam" id="PF02559">
    <property type="entry name" value="CarD_TRCF_RID"/>
    <property type="match status" value="1"/>
</dbReference>
<evidence type="ECO:0000259" key="10">
    <source>
        <dbReference type="PROSITE" id="PS51192"/>
    </source>
</evidence>
<dbReference type="CDD" id="cd17991">
    <property type="entry name" value="DEXHc_TRCF"/>
    <property type="match status" value="1"/>
</dbReference>
<gene>
    <name evidence="9 12" type="primary">mfd</name>
    <name evidence="12" type="ORF">GCM10007088_12980</name>
</gene>
<evidence type="ECO:0000313" key="13">
    <source>
        <dbReference type="Proteomes" id="UP000653477"/>
    </source>
</evidence>
<keyword evidence="7 9" id="KW-0238">DNA-binding</keyword>
<dbReference type="Gene3D" id="3.30.2060.10">
    <property type="entry name" value="Penicillin-binding protein 1b domain"/>
    <property type="match status" value="1"/>
</dbReference>
<dbReference type="InterPro" id="IPR036101">
    <property type="entry name" value="CarD-like/TRCF_RID_sf"/>
</dbReference>
<evidence type="ECO:0000259" key="11">
    <source>
        <dbReference type="PROSITE" id="PS51194"/>
    </source>
</evidence>
<evidence type="ECO:0000256" key="4">
    <source>
        <dbReference type="ARBA" id="ARBA00022801"/>
    </source>
</evidence>
<dbReference type="InterPro" id="IPR003711">
    <property type="entry name" value="CarD-like/TRCF_RID"/>
</dbReference>
<dbReference type="Pfam" id="PF00270">
    <property type="entry name" value="DEAD"/>
    <property type="match status" value="1"/>
</dbReference>
<dbReference type="SUPFAM" id="SSF141259">
    <property type="entry name" value="CarD-like"/>
    <property type="match status" value="1"/>
</dbReference>
<keyword evidence="1 9" id="KW-0963">Cytoplasm</keyword>
<comment type="similarity">
    <text evidence="9">In the C-terminal section; belongs to the helicase family. RecG subfamily.</text>
</comment>